<organism evidence="2 3">
    <name type="scientific">Acrodontium crateriforme</name>
    <dbReference type="NCBI Taxonomy" id="150365"/>
    <lineage>
        <taxon>Eukaryota</taxon>
        <taxon>Fungi</taxon>
        <taxon>Dikarya</taxon>
        <taxon>Ascomycota</taxon>
        <taxon>Pezizomycotina</taxon>
        <taxon>Dothideomycetes</taxon>
        <taxon>Dothideomycetidae</taxon>
        <taxon>Mycosphaerellales</taxon>
        <taxon>Teratosphaeriaceae</taxon>
        <taxon>Acrodontium</taxon>
    </lineage>
</organism>
<accession>A0AAQ3M2G0</accession>
<evidence type="ECO:0000313" key="3">
    <source>
        <dbReference type="Proteomes" id="UP001303373"/>
    </source>
</evidence>
<gene>
    <name evidence="2" type="ORF">R9X50_00322100</name>
</gene>
<evidence type="ECO:0000313" key="2">
    <source>
        <dbReference type="EMBL" id="WPH00394.1"/>
    </source>
</evidence>
<dbReference type="Pfam" id="PF24086">
    <property type="entry name" value="DUF7371"/>
    <property type="match status" value="1"/>
</dbReference>
<keyword evidence="3" id="KW-1185">Reference proteome</keyword>
<evidence type="ECO:0000259" key="1">
    <source>
        <dbReference type="Pfam" id="PF24086"/>
    </source>
</evidence>
<dbReference type="Proteomes" id="UP001303373">
    <property type="component" value="Chromosome 4"/>
</dbReference>
<feature type="domain" description="DUF7371" evidence="1">
    <location>
        <begin position="511"/>
        <end position="711"/>
    </location>
</feature>
<sequence>MPFTSTSTTTIYAPFTSSNSPSGVNSPITTVTSESTVYSTVTVTQEMAGSTAVGPYYYGVVSGTTSWLNSIAPNSDAVLATETTSIFVSPVASTTVVEHLTIKSTVTDYETITLPPYTSTVYSYAGPGLTLTSTSTLYSAIVLSSVLPSIDPQSSPTFRGVGPAGWNATSIAPASSSQSSESETAASATSIYYSRTGLPLTSTSTIYMTSTSHVTDTTTLTMTSSSSGDSFGSSAAAVMTSSSTNITTSVQSIPPIGSDLTDGISTTSLTSASIPLATSASSGLYPNSSTAGAATVFGPGSGLSDHASGYGYTPSSLHTSMSMILTYKSFTIAVASTIQNGSSLFSTVHSTLPRLSSVSSPAASVLPSSQANSTGSGALIALSSSHYPSLTALPSPHLLTTYTVVGSQGLSSVFATNSSMDHSSVASSMSNQPLPSVSSNATNGITSSFAESLSIGGHGPYSYATTSVASSSLSFSHSSTAPNATAISSSSNTASSTSMTASTIPTACGQHGNFTMTFDDLPNFVPTNANTTDITQAPPLDVHGPYYHLTFGDGYVYTHTSAEPYAPHSSPNVAVFLGGTHVRAGGLEPGEIADGIYQRTSAFWFDAHNAWIGCDNVGKTAGQEPCVVVMNGYTWSDADHDEVETYSQNVTVPPCGKSSNCPLQQVEFPTSFRNLTGLQMQAFVRNDERMFIIDDISLSWSNDTCAAGLLRLKYQ</sequence>
<dbReference type="EMBL" id="CP138583">
    <property type="protein sequence ID" value="WPH00394.1"/>
    <property type="molecule type" value="Genomic_DNA"/>
</dbReference>
<dbReference type="AlphaFoldDB" id="A0AAQ3M2G0"/>
<name>A0AAQ3M2G0_9PEZI</name>
<dbReference type="InterPro" id="IPR055795">
    <property type="entry name" value="DUF7371"/>
</dbReference>
<reference evidence="2 3" key="1">
    <citation type="submission" date="2023-11" db="EMBL/GenBank/DDBJ databases">
        <title>An acidophilic fungus is an integral part of prey digestion in a carnivorous sundew plant.</title>
        <authorList>
            <person name="Tsai I.J."/>
        </authorList>
    </citation>
    <scope>NUCLEOTIDE SEQUENCE [LARGE SCALE GENOMIC DNA]</scope>
    <source>
        <strain evidence="2">169a</strain>
    </source>
</reference>
<proteinExistence type="predicted"/>
<protein>
    <recommendedName>
        <fullName evidence="1">DUF7371 domain-containing protein</fullName>
    </recommendedName>
</protein>